<keyword evidence="2" id="KW-1185">Reference proteome</keyword>
<organism evidence="1 2">
    <name type="scientific">Coilia grayii</name>
    <name type="common">Gray's grenadier anchovy</name>
    <dbReference type="NCBI Taxonomy" id="363190"/>
    <lineage>
        <taxon>Eukaryota</taxon>
        <taxon>Metazoa</taxon>
        <taxon>Chordata</taxon>
        <taxon>Craniata</taxon>
        <taxon>Vertebrata</taxon>
        <taxon>Euteleostomi</taxon>
        <taxon>Actinopterygii</taxon>
        <taxon>Neopterygii</taxon>
        <taxon>Teleostei</taxon>
        <taxon>Clupei</taxon>
        <taxon>Clupeiformes</taxon>
        <taxon>Clupeoidei</taxon>
        <taxon>Engraulidae</taxon>
        <taxon>Coilinae</taxon>
        <taxon>Coilia</taxon>
    </lineage>
</organism>
<gene>
    <name evidence="1" type="ORF">ACEWY4_003916</name>
</gene>
<dbReference type="Proteomes" id="UP001591681">
    <property type="component" value="Unassembled WGS sequence"/>
</dbReference>
<protein>
    <submittedName>
        <fullName evidence="1">Uncharacterized protein</fullName>
    </submittedName>
</protein>
<comment type="caution">
    <text evidence="1">The sequence shown here is derived from an EMBL/GenBank/DDBJ whole genome shotgun (WGS) entry which is preliminary data.</text>
</comment>
<evidence type="ECO:0000313" key="2">
    <source>
        <dbReference type="Proteomes" id="UP001591681"/>
    </source>
</evidence>
<dbReference type="AlphaFoldDB" id="A0ABD1KK84"/>
<accession>A0ABD1KK84</accession>
<reference evidence="1 2" key="1">
    <citation type="submission" date="2024-09" db="EMBL/GenBank/DDBJ databases">
        <title>A chromosome-level genome assembly of Gray's grenadier anchovy, Coilia grayii.</title>
        <authorList>
            <person name="Fu Z."/>
        </authorList>
    </citation>
    <scope>NUCLEOTIDE SEQUENCE [LARGE SCALE GENOMIC DNA]</scope>
    <source>
        <strain evidence="1">G4</strain>
        <tissue evidence="1">Muscle</tissue>
    </source>
</reference>
<evidence type="ECO:0000313" key="1">
    <source>
        <dbReference type="EMBL" id="KAL2099522.1"/>
    </source>
</evidence>
<sequence length="531" mass="61243">MMSAIWFGTQKPCIDTFLRPFVDECRDLAINPLQWIDSTGICHICRVFTLVCSSDAIVRAILRNCKQFNGKFGCDWCLHPGEVVEKGRGFVRSYFYRKHAERTHTQFKTDATDAYHTTTVKHGVKGPSILLLLPLFDIVSGFIPDYMHCVLLGVCRQMMGLWMDTCNHLQPWYIGRKIQVFERKLLSIKPPTEITRSPRSIAQRKFWKASEWRAFLLYYAFYVLPGILPTPYLEHFFLLSCSIHLLLQQSVSFSDIKKAETSLVSFVKKMELLYGRENVSFNVHQLTHLSTSVWNWGPLWSTSAFTFESNNGYLKTLFNGTQFVSQQVVEVFLLWQEIPRRLNELCFEPWSDFGKFVCSITGLSPLQRIASFKTVSEPSRIHMTASMEITIENLIQAPVFNKYAESYDRFIFGNVMYHTAQYKRILKRDNTFIKIKDIHAQLLHLLISKINCVCQSECSCSPTPILIVQIYSVLNSPRMISSTIAAKTAKTRHIKAFFLNDLVGKCVQMGGWFHFQINLKPINIKSYSTTP</sequence>
<dbReference type="PANTHER" id="PTHR46579:SF1">
    <property type="entry name" value="F5_8 TYPE C DOMAIN-CONTAINING PROTEIN"/>
    <property type="match status" value="1"/>
</dbReference>
<name>A0ABD1KK84_9TELE</name>
<dbReference type="PANTHER" id="PTHR46579">
    <property type="entry name" value="F5/8 TYPE C DOMAIN-CONTAINING PROTEIN-RELATED"/>
    <property type="match status" value="1"/>
</dbReference>
<dbReference type="EMBL" id="JBHFQA010000004">
    <property type="protein sequence ID" value="KAL2099522.1"/>
    <property type="molecule type" value="Genomic_DNA"/>
</dbReference>
<proteinExistence type="predicted"/>